<comment type="subcellular location">
    <subcellularLocation>
        <location evidence="1">Membrane</location>
        <topology evidence="1">Multi-pass membrane protein</topology>
    </subcellularLocation>
</comment>
<dbReference type="SUPFAM" id="SSF54427">
    <property type="entry name" value="NTF2-like"/>
    <property type="match status" value="1"/>
</dbReference>
<dbReference type="EMBL" id="CP059671">
    <property type="protein sequence ID" value="QRW25871.1"/>
    <property type="molecule type" value="Genomic_DNA"/>
</dbReference>
<dbReference type="GO" id="GO:0016020">
    <property type="term" value="C:membrane"/>
    <property type="evidence" value="ECO:0007669"/>
    <property type="project" value="UniProtKB-SubCell"/>
</dbReference>
<dbReference type="Gene3D" id="3.10.450.50">
    <property type="match status" value="1"/>
</dbReference>
<accession>A0A8H8T0X7</accession>
<reference evidence="7" key="1">
    <citation type="submission" date="2020-05" db="EMBL/GenBank/DDBJ databases">
        <title>Evolutionary and genomic comparisons of hybrid uninucleate and nonhybrid Rhizoctonia fungi.</title>
        <authorList>
            <person name="Li C."/>
            <person name="Chen X."/>
        </authorList>
    </citation>
    <scope>NUCLEOTIDE SEQUENCE</scope>
    <source>
        <strain evidence="7">AG-1 IA</strain>
    </source>
</reference>
<feature type="transmembrane region" description="Helical" evidence="6">
    <location>
        <begin position="325"/>
        <end position="342"/>
    </location>
</feature>
<dbReference type="PANTHER" id="PTHR31757:SF0">
    <property type="entry name" value="SLL0781 PROTEIN"/>
    <property type="match status" value="1"/>
</dbReference>
<dbReference type="RefSeq" id="XP_043186108.1">
    <property type="nucleotide sequence ID" value="XM_043330763.1"/>
</dbReference>
<feature type="compositionally biased region" description="Pro residues" evidence="5">
    <location>
        <begin position="121"/>
        <end position="139"/>
    </location>
</feature>
<keyword evidence="3 6" id="KW-1133">Transmembrane helix</keyword>
<feature type="transmembrane region" description="Helical" evidence="6">
    <location>
        <begin position="518"/>
        <end position="537"/>
    </location>
</feature>
<evidence type="ECO:0000256" key="5">
    <source>
        <dbReference type="SAM" id="MobiDB-lite"/>
    </source>
</evidence>
<dbReference type="PANTHER" id="PTHR31757">
    <property type="entry name" value="SLL0781 PROTEIN"/>
    <property type="match status" value="1"/>
</dbReference>
<evidence type="ECO:0000256" key="2">
    <source>
        <dbReference type="ARBA" id="ARBA00022692"/>
    </source>
</evidence>
<evidence type="ECO:0000256" key="6">
    <source>
        <dbReference type="SAM" id="Phobius"/>
    </source>
</evidence>
<name>A0A8H8T0X7_9AGAM</name>
<protein>
    <submittedName>
        <fullName evidence="7">Cation efflux family protein</fullName>
    </submittedName>
</protein>
<dbReference type="InterPro" id="IPR032710">
    <property type="entry name" value="NTF2-like_dom_sf"/>
</dbReference>
<dbReference type="AlphaFoldDB" id="A0A8H8T0X7"/>
<evidence type="ECO:0000313" key="7">
    <source>
        <dbReference type="EMBL" id="QRW25871.1"/>
    </source>
</evidence>
<dbReference type="Pfam" id="PF07080">
    <property type="entry name" value="DUF1348"/>
    <property type="match status" value="1"/>
</dbReference>
<evidence type="ECO:0000256" key="3">
    <source>
        <dbReference type="ARBA" id="ARBA00022989"/>
    </source>
</evidence>
<feature type="region of interest" description="Disordered" evidence="5">
    <location>
        <begin position="257"/>
        <end position="305"/>
    </location>
</feature>
<feature type="compositionally biased region" description="Pro residues" evidence="5">
    <location>
        <begin position="263"/>
        <end position="275"/>
    </location>
</feature>
<dbReference type="Proteomes" id="UP000650533">
    <property type="component" value="Chromosome 14"/>
</dbReference>
<proteinExistence type="predicted"/>
<evidence type="ECO:0000256" key="4">
    <source>
        <dbReference type="ARBA" id="ARBA00023136"/>
    </source>
</evidence>
<evidence type="ECO:0000256" key="1">
    <source>
        <dbReference type="ARBA" id="ARBA00004141"/>
    </source>
</evidence>
<feature type="region of interest" description="Disordered" evidence="5">
    <location>
        <begin position="1"/>
        <end position="161"/>
    </location>
</feature>
<feature type="transmembrane region" description="Helical" evidence="6">
    <location>
        <begin position="354"/>
        <end position="371"/>
    </location>
</feature>
<dbReference type="InterPro" id="IPR027469">
    <property type="entry name" value="Cation_efflux_TMD_sf"/>
</dbReference>
<organism evidence="7 8">
    <name type="scientific">Rhizoctonia solani</name>
    <dbReference type="NCBI Taxonomy" id="456999"/>
    <lineage>
        <taxon>Eukaryota</taxon>
        <taxon>Fungi</taxon>
        <taxon>Dikarya</taxon>
        <taxon>Basidiomycota</taxon>
        <taxon>Agaricomycotina</taxon>
        <taxon>Agaricomycetes</taxon>
        <taxon>Cantharellales</taxon>
        <taxon>Ceratobasidiaceae</taxon>
        <taxon>Rhizoctonia</taxon>
    </lineage>
</organism>
<keyword evidence="2 6" id="KW-0812">Transmembrane</keyword>
<dbReference type="KEGG" id="rsx:RhiXN_10948"/>
<evidence type="ECO:0000313" key="8">
    <source>
        <dbReference type="Proteomes" id="UP000650533"/>
    </source>
</evidence>
<dbReference type="GeneID" id="67033226"/>
<dbReference type="SUPFAM" id="SSF161111">
    <property type="entry name" value="Cation efflux protein transmembrane domain-like"/>
    <property type="match status" value="1"/>
</dbReference>
<sequence>MHRRKTSKETPENGESTAPEMDSGAPMRGESDPPSPVRETNGSGVYESGPRGPSSPTHPQISVRAPSAGTPPSVPSARQTFGKVASQAMNRHSRAPSVYEPLYGNPPSAPPTKQSFSPTSPTGPPPSPWRSGFPPPSPSTSPQSQTSSRRGHGRVHSRNLSVYFPRPGQVLSAGVASIAEDTDGQEIEYTRNGDAPIQLIPAPNGTQARGLGDGFKFGGLPMDPGAPSVSGGGKRRGHHHKHSLSHNFFSFMEPGLSNQSVPSPVPESPWAPLTPFPQTATTSSALTPSASLIPDAPRRAHSPLHAPRSGTVGYLQDLPPGSKRALVFGLVEFLLGGMVWVAGQRRGSLACAGLGYWVVFDAMGVGMGVVGRELALGGAMGETVARPFGSVRLETTLMFSQAVYLMFAAVYTCKETVEHMLLAAGSSHHHHSGDEDAYSPEGLLFPNVLLILSAVCMLFTAVAFTTHERLVAAAGPDLPTLSSLFSQFRSSSSRSSEKSRTQSQYDNRTRWVKILDNPFCAAPVGFALALLGVSLFISSTEHRSLDIALAGAETLITWAIAYPVAVSLGKVLLQTAPAGLEGLDRVVRELERHPHISRPPVPKVWQLTPGSALVATMELPIRRGVDDTEVLALTRYAYERCVAVVGRGGGPGGSTKLVPPFTEETARAKVKVAQNLWNGQDPEKIALAYTPDSIWRNRSSFVQGRPAIAELLRNKWAKEKDYMLRKELFAFTDNRIAVQFWYEYRDASDGMKWKRCYGLEDWTFAEDGLMRKRQMSGNNIEIQDGERWFKGLNKDQVESAEISEKHW</sequence>
<dbReference type="InterPro" id="IPR009783">
    <property type="entry name" value="DUF1348"/>
</dbReference>
<keyword evidence="4 6" id="KW-0472">Membrane</keyword>
<feature type="compositionally biased region" description="Low complexity" evidence="5">
    <location>
        <begin position="279"/>
        <end position="292"/>
    </location>
</feature>
<feature type="transmembrane region" description="Helical" evidence="6">
    <location>
        <begin position="444"/>
        <end position="464"/>
    </location>
</feature>
<gene>
    <name evidence="7" type="ORF">RhiXN_10948</name>
</gene>